<protein>
    <submittedName>
        <fullName evidence="1">Uncharacterized protein</fullName>
    </submittedName>
</protein>
<sequence>MQQINPITIKCPNSEHANDVKLLFFNESFSVNRLYCIQCMRDRIHVSHPQINKNYQFYWNLLKKFIKNVIIALLVQINKWILVYQQFYVFIDGIRSKYLKIKQQFQYFDSKQMNSFFAGAIQFKSFQKQLKLKYNNRLRNSKVKCKSLHLIYNYTSFNQFYKILLQIKINLGQTIIQYLIQIFRSHKNYMKKELINLIRLLINILG</sequence>
<keyword evidence="2" id="KW-1185">Reference proteome</keyword>
<proteinExistence type="predicted"/>
<reference evidence="1" key="1">
    <citation type="submission" date="2021-01" db="EMBL/GenBank/DDBJ databases">
        <authorList>
            <consortium name="Genoscope - CEA"/>
            <person name="William W."/>
        </authorList>
    </citation>
    <scope>NUCLEOTIDE SEQUENCE</scope>
</reference>
<evidence type="ECO:0000313" key="1">
    <source>
        <dbReference type="EMBL" id="CAD8215410.1"/>
    </source>
</evidence>
<dbReference type="EMBL" id="CAJJDP010000252">
    <property type="protein sequence ID" value="CAD8215410.1"/>
    <property type="molecule type" value="Genomic_DNA"/>
</dbReference>
<name>A0A8S1YN85_PAROT</name>
<comment type="caution">
    <text evidence="1">The sequence shown here is derived from an EMBL/GenBank/DDBJ whole genome shotgun (WGS) entry which is preliminary data.</text>
</comment>
<dbReference type="AlphaFoldDB" id="A0A8S1YN85"/>
<accession>A0A8S1YN85</accession>
<evidence type="ECO:0000313" key="2">
    <source>
        <dbReference type="Proteomes" id="UP000683925"/>
    </source>
</evidence>
<organism evidence="1 2">
    <name type="scientific">Paramecium octaurelia</name>
    <dbReference type="NCBI Taxonomy" id="43137"/>
    <lineage>
        <taxon>Eukaryota</taxon>
        <taxon>Sar</taxon>
        <taxon>Alveolata</taxon>
        <taxon>Ciliophora</taxon>
        <taxon>Intramacronucleata</taxon>
        <taxon>Oligohymenophorea</taxon>
        <taxon>Peniculida</taxon>
        <taxon>Parameciidae</taxon>
        <taxon>Paramecium</taxon>
    </lineage>
</organism>
<dbReference type="Proteomes" id="UP000683925">
    <property type="component" value="Unassembled WGS sequence"/>
</dbReference>
<gene>
    <name evidence="1" type="ORF">POCTA_138.1.T2480001</name>
</gene>